<dbReference type="PANTHER" id="PTHR13554:SF10">
    <property type="entry name" value="26S PROTEASOME NON-ATPASE REGULATORY SUBUNIT 5"/>
    <property type="match status" value="1"/>
</dbReference>
<dbReference type="PANTHER" id="PTHR13554">
    <property type="entry name" value="26S PROTEASOME NON-ATPASE REGULATORY SUBUNIT 5-RELATED"/>
    <property type="match status" value="1"/>
</dbReference>
<dbReference type="Pfam" id="PF10508">
    <property type="entry name" value="Proteasom_PSMB"/>
    <property type="match status" value="1"/>
</dbReference>
<reference evidence="3" key="1">
    <citation type="journal article" date="2023" name="Insect Mol. Biol.">
        <title>Genome sequencing provides insights into the evolution of gene families encoding plant cell wall-degrading enzymes in longhorned beetles.</title>
        <authorList>
            <person name="Shin N.R."/>
            <person name="Okamura Y."/>
            <person name="Kirsch R."/>
            <person name="Pauchet Y."/>
        </authorList>
    </citation>
    <scope>NUCLEOTIDE SEQUENCE</scope>
    <source>
        <strain evidence="3">RBIC_L_NR</strain>
    </source>
</reference>
<dbReference type="InterPro" id="IPR019538">
    <property type="entry name" value="PSMD5"/>
</dbReference>
<protein>
    <recommendedName>
        <fullName evidence="2">26S proteasome non-ATPase regulatory subunit 5</fullName>
    </recommendedName>
</protein>
<dbReference type="Gene3D" id="1.25.10.10">
    <property type="entry name" value="Leucine-rich Repeat Variant"/>
    <property type="match status" value="2"/>
</dbReference>
<comment type="caution">
    <text evidence="3">The sequence shown here is derived from an EMBL/GenBank/DDBJ whole genome shotgun (WGS) entry which is preliminary data.</text>
</comment>
<proteinExistence type="inferred from homology"/>
<dbReference type="EMBL" id="JANEYF010003155">
    <property type="protein sequence ID" value="KAJ8938792.1"/>
    <property type="molecule type" value="Genomic_DNA"/>
</dbReference>
<evidence type="ECO:0000256" key="2">
    <source>
        <dbReference type="ARBA" id="ARBA00014933"/>
    </source>
</evidence>
<keyword evidence="4" id="KW-1185">Reference proteome</keyword>
<dbReference type="SUPFAM" id="SSF48371">
    <property type="entry name" value="ARM repeat"/>
    <property type="match status" value="1"/>
</dbReference>
<evidence type="ECO:0000313" key="3">
    <source>
        <dbReference type="EMBL" id="KAJ8938792.1"/>
    </source>
</evidence>
<dbReference type="GO" id="GO:0005829">
    <property type="term" value="C:cytosol"/>
    <property type="evidence" value="ECO:0007669"/>
    <property type="project" value="TreeGrafter"/>
</dbReference>
<sequence length="464" mass="52238">MASREDWCADKLSKLLQEDLRISTLNEIKQHLTSIPQSEATRTADILELPLVFDCLNDSNTEQVDLACEVLSLCMNNLNLGESTSRYSVPLERALNHPYAAVKLMALNEIERNIHKEESLRDLCKRRALLISIVRCIGDNDIAVAKKASDIITVVGLSSIGLKIITSDVITELQEVMAINEVDRLRVYEIIINISKESEINFNVLKSTGIISQILDELNSTDILLRLNVVELLTQLGLSLHGYIYLEQTGVLSKLFAYIDDNEDPVVVQLHLKIFGHMSHWKPIELLSKHPKLFDRLFSNIESSDLTIVGVSLDTLGIIGLSNEGKCSLLASGNKISYAIKTIVKLLTSYPTEVRVRALSCLENLLRVEELKTDIIQITRKWYGLFGDDPMELVLRYAKNPFTEIRLAGLGLLHAIAEHQWGQEEIKSTPGLVEFLLDRTVETNKQCKELKYEIVKILAESTIF</sequence>
<name>A0AAV8XIG6_9CUCU</name>
<dbReference type="AlphaFoldDB" id="A0AAV8XIG6"/>
<accession>A0AAV8XIG6</accession>
<dbReference type="GO" id="GO:0043248">
    <property type="term" value="P:proteasome assembly"/>
    <property type="evidence" value="ECO:0007669"/>
    <property type="project" value="InterPro"/>
</dbReference>
<dbReference type="InterPro" id="IPR016024">
    <property type="entry name" value="ARM-type_fold"/>
</dbReference>
<evidence type="ECO:0000313" key="4">
    <source>
        <dbReference type="Proteomes" id="UP001162156"/>
    </source>
</evidence>
<evidence type="ECO:0000256" key="1">
    <source>
        <dbReference type="ARBA" id="ARBA00006823"/>
    </source>
</evidence>
<comment type="similarity">
    <text evidence="1">Belongs to the proteasome subunit S5B/HSM3 family.</text>
</comment>
<dbReference type="InterPro" id="IPR011989">
    <property type="entry name" value="ARM-like"/>
</dbReference>
<organism evidence="3 4">
    <name type="scientific">Rhamnusium bicolor</name>
    <dbReference type="NCBI Taxonomy" id="1586634"/>
    <lineage>
        <taxon>Eukaryota</taxon>
        <taxon>Metazoa</taxon>
        <taxon>Ecdysozoa</taxon>
        <taxon>Arthropoda</taxon>
        <taxon>Hexapoda</taxon>
        <taxon>Insecta</taxon>
        <taxon>Pterygota</taxon>
        <taxon>Neoptera</taxon>
        <taxon>Endopterygota</taxon>
        <taxon>Coleoptera</taxon>
        <taxon>Polyphaga</taxon>
        <taxon>Cucujiformia</taxon>
        <taxon>Chrysomeloidea</taxon>
        <taxon>Cerambycidae</taxon>
        <taxon>Lepturinae</taxon>
        <taxon>Rhagiini</taxon>
        <taxon>Rhamnusium</taxon>
    </lineage>
</organism>
<dbReference type="Proteomes" id="UP001162156">
    <property type="component" value="Unassembled WGS sequence"/>
</dbReference>
<gene>
    <name evidence="3" type="ORF">NQ314_011328</name>
</gene>